<evidence type="ECO:0000313" key="7">
    <source>
        <dbReference type="Proteomes" id="UP000318384"/>
    </source>
</evidence>
<accession>A0A517WQF6</accession>
<keyword evidence="1" id="KW-0805">Transcription regulation</keyword>
<proteinExistence type="predicted"/>
<dbReference type="SUPFAM" id="SSF46689">
    <property type="entry name" value="Homeodomain-like"/>
    <property type="match status" value="2"/>
</dbReference>
<feature type="domain" description="HTH araC/xylS-type" evidence="5">
    <location>
        <begin position="217"/>
        <end position="316"/>
    </location>
</feature>
<evidence type="ECO:0000256" key="1">
    <source>
        <dbReference type="ARBA" id="ARBA00023015"/>
    </source>
</evidence>
<dbReference type="PANTHER" id="PTHR46796">
    <property type="entry name" value="HTH-TYPE TRANSCRIPTIONAL ACTIVATOR RHAS-RELATED"/>
    <property type="match status" value="1"/>
</dbReference>
<evidence type="ECO:0000259" key="5">
    <source>
        <dbReference type="PROSITE" id="PS01124"/>
    </source>
</evidence>
<evidence type="ECO:0000256" key="2">
    <source>
        <dbReference type="ARBA" id="ARBA00023125"/>
    </source>
</evidence>
<dbReference type="InterPro" id="IPR050204">
    <property type="entry name" value="AraC_XylS_family_regulators"/>
</dbReference>
<name>A0A517WQF6_9PLAN</name>
<dbReference type="OrthoDB" id="273555at2"/>
<reference evidence="6 7" key="1">
    <citation type="submission" date="2019-03" db="EMBL/GenBank/DDBJ databases">
        <title>Deep-cultivation of Planctomycetes and their phenomic and genomic characterization uncovers novel biology.</title>
        <authorList>
            <person name="Wiegand S."/>
            <person name="Jogler M."/>
            <person name="Boedeker C."/>
            <person name="Pinto D."/>
            <person name="Vollmers J."/>
            <person name="Rivas-Marin E."/>
            <person name="Kohn T."/>
            <person name="Peeters S.H."/>
            <person name="Heuer A."/>
            <person name="Rast P."/>
            <person name="Oberbeckmann S."/>
            <person name="Bunk B."/>
            <person name="Jeske O."/>
            <person name="Meyerdierks A."/>
            <person name="Storesund J.E."/>
            <person name="Kallscheuer N."/>
            <person name="Luecker S."/>
            <person name="Lage O.M."/>
            <person name="Pohl T."/>
            <person name="Merkel B.J."/>
            <person name="Hornburger P."/>
            <person name="Mueller R.-W."/>
            <person name="Bruemmer F."/>
            <person name="Labrenz M."/>
            <person name="Spormann A.M."/>
            <person name="Op den Camp H."/>
            <person name="Overmann J."/>
            <person name="Amann R."/>
            <person name="Jetten M.S.M."/>
            <person name="Mascher T."/>
            <person name="Medema M.H."/>
            <person name="Devos D.P."/>
            <person name="Kaster A.-K."/>
            <person name="Ovreas L."/>
            <person name="Rohde M."/>
            <person name="Galperin M.Y."/>
            <person name="Jogler C."/>
        </authorList>
    </citation>
    <scope>NUCLEOTIDE SEQUENCE [LARGE SCALE GENOMIC DNA]</scope>
    <source>
        <strain evidence="6 7">V202</strain>
    </source>
</reference>
<keyword evidence="3" id="KW-0804">Transcription</keyword>
<dbReference type="Gene3D" id="1.10.10.60">
    <property type="entry name" value="Homeodomain-like"/>
    <property type="match status" value="2"/>
</dbReference>
<dbReference type="GO" id="GO:0003700">
    <property type="term" value="F:DNA-binding transcription factor activity"/>
    <property type="evidence" value="ECO:0007669"/>
    <property type="project" value="InterPro"/>
</dbReference>
<dbReference type="InterPro" id="IPR009057">
    <property type="entry name" value="Homeodomain-like_sf"/>
</dbReference>
<protein>
    <submittedName>
        <fullName evidence="6">Bifunctional transcriptional activator/DNA repair enzyme Ada</fullName>
    </submittedName>
</protein>
<evidence type="ECO:0000256" key="3">
    <source>
        <dbReference type="ARBA" id="ARBA00023163"/>
    </source>
</evidence>
<dbReference type="Pfam" id="PF12833">
    <property type="entry name" value="HTH_18"/>
    <property type="match status" value="1"/>
</dbReference>
<dbReference type="Proteomes" id="UP000318384">
    <property type="component" value="Chromosome"/>
</dbReference>
<sequence>MGSAKKRSKKTSFRSDTKEAQQSFRSHAQWLKESNESIELIDQSLSDRGDIALSHIFLSEECSAPPASSDLVISTIIKGRSLNKKQVDLGFGRFDITEHPGYTLVFTPNVDVKFTEPGPYEILTLSLPWSRLQPQIELVLNRPMPHLTASIHGQQHKDPLLVQTLKQLWDPINGKSVGDELIRDGLINILIGRLLQIAGLNVPLVAPRHKLSHSKLANVREFIDQSLEQSISLDMLADIANCSRFHFARLFKASMGMTPMAYVSQCRVERAKQLINKNNEWPLSVIAIKSGFSDQSHMNRHFKKTIGITSGQYAKSANGW</sequence>
<evidence type="ECO:0000313" key="6">
    <source>
        <dbReference type="EMBL" id="QDU07491.1"/>
    </source>
</evidence>
<keyword evidence="2" id="KW-0238">DNA-binding</keyword>
<dbReference type="EMBL" id="CP037422">
    <property type="protein sequence ID" value="QDU07491.1"/>
    <property type="molecule type" value="Genomic_DNA"/>
</dbReference>
<dbReference type="RefSeq" id="WP_145171477.1">
    <property type="nucleotide sequence ID" value="NZ_CP037422.1"/>
</dbReference>
<feature type="region of interest" description="Disordered" evidence="4">
    <location>
        <begin position="1"/>
        <end position="25"/>
    </location>
</feature>
<dbReference type="SMART" id="SM00342">
    <property type="entry name" value="HTH_ARAC"/>
    <property type="match status" value="1"/>
</dbReference>
<organism evidence="6 7">
    <name type="scientific">Gimesia aquarii</name>
    <dbReference type="NCBI Taxonomy" id="2527964"/>
    <lineage>
        <taxon>Bacteria</taxon>
        <taxon>Pseudomonadati</taxon>
        <taxon>Planctomycetota</taxon>
        <taxon>Planctomycetia</taxon>
        <taxon>Planctomycetales</taxon>
        <taxon>Planctomycetaceae</taxon>
        <taxon>Gimesia</taxon>
    </lineage>
</organism>
<dbReference type="InterPro" id="IPR018060">
    <property type="entry name" value="HTH_AraC"/>
</dbReference>
<dbReference type="PROSITE" id="PS01124">
    <property type="entry name" value="HTH_ARAC_FAMILY_2"/>
    <property type="match status" value="1"/>
</dbReference>
<dbReference type="GO" id="GO:0043565">
    <property type="term" value="F:sequence-specific DNA binding"/>
    <property type="evidence" value="ECO:0007669"/>
    <property type="project" value="InterPro"/>
</dbReference>
<gene>
    <name evidence="6" type="primary">ada_1</name>
    <name evidence="6" type="ORF">V202x_08470</name>
</gene>
<feature type="compositionally biased region" description="Basic residues" evidence="4">
    <location>
        <begin position="1"/>
        <end position="12"/>
    </location>
</feature>
<evidence type="ECO:0000256" key="4">
    <source>
        <dbReference type="SAM" id="MobiDB-lite"/>
    </source>
</evidence>
<dbReference type="AlphaFoldDB" id="A0A517WQF6"/>
<keyword evidence="7" id="KW-1185">Reference proteome</keyword>